<evidence type="ECO:0000313" key="3">
    <source>
        <dbReference type="Proteomes" id="UP001497497"/>
    </source>
</evidence>
<sequence>MLSNAVAFYGCMALVFIWGVNTFVHTLETVENCLERIEECKKIATTDEEMVKRQMDLAECFTRFMCKDSEDDARIREMLDLGRRISMVAEKFANPGIDPRPSSLALTISSSYKTLVISAVTALLIASI</sequence>
<comment type="caution">
    <text evidence="2">The sequence shown here is derived from an EMBL/GenBank/DDBJ whole genome shotgun (WGS) entry which is preliminary data.</text>
</comment>
<gene>
    <name evidence="2" type="ORF">GSLYS_00016004001</name>
</gene>
<protein>
    <submittedName>
        <fullName evidence="2">Uncharacterized protein</fullName>
    </submittedName>
</protein>
<accession>A0AAV2I6S0</accession>
<dbReference type="AlphaFoldDB" id="A0AAV2I6S0"/>
<organism evidence="2 3">
    <name type="scientific">Lymnaea stagnalis</name>
    <name type="common">Great pond snail</name>
    <name type="synonym">Helix stagnalis</name>
    <dbReference type="NCBI Taxonomy" id="6523"/>
    <lineage>
        <taxon>Eukaryota</taxon>
        <taxon>Metazoa</taxon>
        <taxon>Spiralia</taxon>
        <taxon>Lophotrochozoa</taxon>
        <taxon>Mollusca</taxon>
        <taxon>Gastropoda</taxon>
        <taxon>Heterobranchia</taxon>
        <taxon>Euthyneura</taxon>
        <taxon>Panpulmonata</taxon>
        <taxon>Hygrophila</taxon>
        <taxon>Lymnaeoidea</taxon>
        <taxon>Lymnaeidae</taxon>
        <taxon>Lymnaea</taxon>
    </lineage>
</organism>
<name>A0AAV2I6S0_LYMST</name>
<keyword evidence="3" id="KW-1185">Reference proteome</keyword>
<keyword evidence="1" id="KW-0472">Membrane</keyword>
<proteinExistence type="predicted"/>
<keyword evidence="1" id="KW-0812">Transmembrane</keyword>
<evidence type="ECO:0000256" key="1">
    <source>
        <dbReference type="SAM" id="Phobius"/>
    </source>
</evidence>
<dbReference type="EMBL" id="CAXITT010000483">
    <property type="protein sequence ID" value="CAL1542410.1"/>
    <property type="molecule type" value="Genomic_DNA"/>
</dbReference>
<feature type="transmembrane region" description="Helical" evidence="1">
    <location>
        <begin position="6"/>
        <end position="27"/>
    </location>
</feature>
<evidence type="ECO:0000313" key="2">
    <source>
        <dbReference type="EMBL" id="CAL1542410.1"/>
    </source>
</evidence>
<dbReference type="Proteomes" id="UP001497497">
    <property type="component" value="Unassembled WGS sequence"/>
</dbReference>
<reference evidence="2 3" key="1">
    <citation type="submission" date="2024-04" db="EMBL/GenBank/DDBJ databases">
        <authorList>
            <consortium name="Genoscope - CEA"/>
            <person name="William W."/>
        </authorList>
    </citation>
    <scope>NUCLEOTIDE SEQUENCE [LARGE SCALE GENOMIC DNA]</scope>
</reference>
<keyword evidence="1" id="KW-1133">Transmembrane helix</keyword>